<accession>A0A0E9QG17</accession>
<organism evidence="1">
    <name type="scientific">Anguilla anguilla</name>
    <name type="common">European freshwater eel</name>
    <name type="synonym">Muraena anguilla</name>
    <dbReference type="NCBI Taxonomy" id="7936"/>
    <lineage>
        <taxon>Eukaryota</taxon>
        <taxon>Metazoa</taxon>
        <taxon>Chordata</taxon>
        <taxon>Craniata</taxon>
        <taxon>Vertebrata</taxon>
        <taxon>Euteleostomi</taxon>
        <taxon>Actinopterygii</taxon>
        <taxon>Neopterygii</taxon>
        <taxon>Teleostei</taxon>
        <taxon>Anguilliformes</taxon>
        <taxon>Anguillidae</taxon>
        <taxon>Anguilla</taxon>
    </lineage>
</organism>
<name>A0A0E9QG17_ANGAN</name>
<evidence type="ECO:0000313" key="1">
    <source>
        <dbReference type="EMBL" id="JAH15724.1"/>
    </source>
</evidence>
<dbReference type="AlphaFoldDB" id="A0A0E9QG17"/>
<protein>
    <submittedName>
        <fullName evidence="1">Uncharacterized protein</fullName>
    </submittedName>
</protein>
<proteinExistence type="predicted"/>
<reference evidence="1" key="2">
    <citation type="journal article" date="2015" name="Fish Shellfish Immunol.">
        <title>Early steps in the European eel (Anguilla anguilla)-Vibrio vulnificus interaction in the gills: Role of the RtxA13 toxin.</title>
        <authorList>
            <person name="Callol A."/>
            <person name="Pajuelo D."/>
            <person name="Ebbesson L."/>
            <person name="Teles M."/>
            <person name="MacKenzie S."/>
            <person name="Amaro C."/>
        </authorList>
    </citation>
    <scope>NUCLEOTIDE SEQUENCE</scope>
</reference>
<dbReference type="EMBL" id="GBXM01092853">
    <property type="protein sequence ID" value="JAH15724.1"/>
    <property type="molecule type" value="Transcribed_RNA"/>
</dbReference>
<reference evidence="1" key="1">
    <citation type="submission" date="2014-11" db="EMBL/GenBank/DDBJ databases">
        <authorList>
            <person name="Amaro Gonzalez C."/>
        </authorList>
    </citation>
    <scope>NUCLEOTIDE SEQUENCE</scope>
</reference>
<sequence>MLQCTNCVSLGFSLCLCDETVAPFPSIPPKLW</sequence>